<dbReference type="OrthoDB" id="185373at2759"/>
<dbReference type="EMBL" id="CP009397">
    <property type="protein sequence ID" value="AIN99642.1"/>
    <property type="molecule type" value="Genomic_DNA"/>
</dbReference>
<dbReference type="RefSeq" id="XP_010700349.1">
    <property type="nucleotide sequence ID" value="XM_010702047.1"/>
</dbReference>
<dbReference type="Proteomes" id="UP000063063">
    <property type="component" value="Chromosome 28"/>
</dbReference>
<organism evidence="3 4">
    <name type="scientific">Leishmania panamensis</name>
    <dbReference type="NCBI Taxonomy" id="5679"/>
    <lineage>
        <taxon>Eukaryota</taxon>
        <taxon>Discoba</taxon>
        <taxon>Euglenozoa</taxon>
        <taxon>Kinetoplastea</taxon>
        <taxon>Metakinetoplastina</taxon>
        <taxon>Trypanosomatida</taxon>
        <taxon>Trypanosomatidae</taxon>
        <taxon>Leishmaniinae</taxon>
        <taxon>Leishmania</taxon>
        <taxon>Leishmania guyanensis species complex</taxon>
    </lineage>
</organism>
<dbReference type="InterPro" id="IPR011990">
    <property type="entry name" value="TPR-like_helical_dom_sf"/>
</dbReference>
<protein>
    <submittedName>
        <fullName evidence="3">Uncharacterized protein</fullName>
    </submittedName>
</protein>
<evidence type="ECO:0000256" key="1">
    <source>
        <dbReference type="SAM" id="Coils"/>
    </source>
</evidence>
<dbReference type="Gene3D" id="1.25.40.10">
    <property type="entry name" value="Tetratricopeptide repeat domain"/>
    <property type="match status" value="1"/>
</dbReference>
<evidence type="ECO:0000313" key="4">
    <source>
        <dbReference type="Proteomes" id="UP000063063"/>
    </source>
</evidence>
<dbReference type="PANTHER" id="PTHR47938">
    <property type="entry name" value="RESPIRATORY COMPLEX I CHAPERONE (CIA84), PUTATIVE (AFU_ORTHOLOGUE AFUA_2G06020)-RELATED"/>
    <property type="match status" value="1"/>
</dbReference>
<sequence>MPPPYKKPISGFAAAAKVLFDSAQRVGAVQPLEHSAKQYAQQLKKIQSHSKKRGGSLGGVSYKVEEFLAAQRAPIPQQARPGQPKERTIAKRVPLIEIPVITAKATAARTPATERERGLPLGPPPSLTSLFATKTELHDVAAPASPSLLPPTAAESTAPATPPVEEVFITEDKPLFEVRQQVVPLPSPEAVIQPAVVCAKLQDASTHARKVKPVISIPIASVSTATVEAAAEEAVGSSATTNFSVDAWEQQRERELQQLQKKQEEEELQRLAVVREQEHETLGKEWVKRRTYKVSFEAERTAVTELLGELFVADSANTALSIFQKMLDFGTRASALLPAALASVAYRIRAAPPSERRDLKRVLLDAMEKAKLPDHVVRKAHLLVSGGTDFLAAFGALTAEEKQHLDSRIILRAIQILAWNGRWEDALELAKRSRSNFRSGSDVMDLALLRASQLLEEGPRKELVTYATQNLTESGRLGVQAKLLIATSERGTYRRTLLKQLTASSDVDESIYAELILRSDKSQTEALLAEIAARGLNKDDPVVLGAVAMKALNNELPEEAFKEIHRQVAKIGLQAIHVRVATMTAAQHPTEEVLRQASAIVQMAAPVARGPGLRKLLPILYEQNMLDEIVHLADSTNESVPLAKLMPRAVAFVNEALLKVGRKPLSDVRVSDIGFSRLTGGTAASLPCKLDDGRAASVIADIAGLTERMLLYAKEQQWSEALEVVKGLPTAIKADASAVTLLYNCALSAAVEHPERVKDAYALMGSRRVKVNATTVNTVLSSLSKSSIWREALEFFNATPLEQRDNNTYLVYFALLGKHNLWREAAEAYDKTRMAIPKLPAAMFSLIIGTTRGHDWQATLRIFQDMLKSYGAGVKDSVVTQVIRCLEENSRTAEIAKLEKELAKRKKKKK</sequence>
<evidence type="ECO:0000313" key="3">
    <source>
        <dbReference type="EMBL" id="AIN99642.1"/>
    </source>
</evidence>
<dbReference type="AlphaFoldDB" id="A0A088RU67"/>
<reference evidence="3 4" key="1">
    <citation type="journal article" date="2015" name="Sci. Rep.">
        <title>The genome of Leishmania panamensis: insights into genomics of the L. (Viannia) subgenus.</title>
        <authorList>
            <person name="Llanes A."/>
            <person name="Restrepo C.M."/>
            <person name="Vecchio G.D."/>
            <person name="Anguizola F.J."/>
            <person name="Lleonart R."/>
        </authorList>
    </citation>
    <scope>NUCLEOTIDE SEQUENCE [LARGE SCALE GENOMIC DNA]</scope>
    <source>
        <strain evidence="3 4">MHOM/PA/94/PSC-1</strain>
    </source>
</reference>
<dbReference type="VEuPathDB" id="TriTrypDB:LPMP_280040"/>
<evidence type="ECO:0000256" key="2">
    <source>
        <dbReference type="SAM" id="MobiDB-lite"/>
    </source>
</evidence>
<dbReference type="PANTHER" id="PTHR47938:SF35">
    <property type="entry name" value="PENTATRICOPEPTIDE REPEAT-CONTAINING PROTEIN 4, MITOCHONDRIAL-RELATED"/>
    <property type="match status" value="1"/>
</dbReference>
<keyword evidence="1" id="KW-0175">Coiled coil</keyword>
<keyword evidence="4" id="KW-1185">Reference proteome</keyword>
<name>A0A088RU67_LEIPA</name>
<dbReference type="GeneID" id="22576449"/>
<dbReference type="KEGG" id="lpan:LPMP_280040"/>
<feature type="region of interest" description="Disordered" evidence="2">
    <location>
        <begin position="107"/>
        <end position="128"/>
    </location>
</feature>
<dbReference type="eggNOG" id="ENOG502RQ5Q">
    <property type="taxonomic scope" value="Eukaryota"/>
</dbReference>
<accession>A0A088RU67</accession>
<dbReference type="GO" id="GO:0003729">
    <property type="term" value="F:mRNA binding"/>
    <property type="evidence" value="ECO:0007669"/>
    <property type="project" value="TreeGrafter"/>
</dbReference>
<feature type="coiled-coil region" evidence="1">
    <location>
        <begin position="245"/>
        <end position="281"/>
    </location>
</feature>
<dbReference type="VEuPathDB" id="TriTrypDB:LPAL13_280005300"/>
<proteinExistence type="predicted"/>
<gene>
    <name evidence="3" type="ORF">LPMP_280040</name>
</gene>